<dbReference type="FunFam" id="1.20.1250.20:FF:000025">
    <property type="entry name" value="probable polyol transporter 4"/>
    <property type="match status" value="1"/>
</dbReference>
<evidence type="ECO:0000256" key="8">
    <source>
        <dbReference type="ARBA" id="ARBA00023136"/>
    </source>
</evidence>
<evidence type="ECO:0000256" key="3">
    <source>
        <dbReference type="ARBA" id="ARBA00022448"/>
    </source>
</evidence>
<dbReference type="InterPro" id="IPR003663">
    <property type="entry name" value="Sugar/inositol_transpt"/>
</dbReference>
<feature type="transmembrane region" description="Helical" evidence="10">
    <location>
        <begin position="126"/>
        <end position="150"/>
    </location>
</feature>
<dbReference type="Proteomes" id="UP000087766">
    <property type="component" value="Chromosome 1"/>
</dbReference>
<keyword evidence="7 10" id="KW-1133">Transmembrane helix</keyword>
<evidence type="ECO:0000313" key="12">
    <source>
        <dbReference type="Proteomes" id="UP000087766"/>
    </source>
</evidence>
<dbReference type="PRINTS" id="PR00171">
    <property type="entry name" value="SUGRTRNSPORT"/>
</dbReference>
<dbReference type="PROSITE" id="PS00217">
    <property type="entry name" value="SUGAR_TRANSPORT_2"/>
    <property type="match status" value="1"/>
</dbReference>
<comment type="similarity">
    <text evidence="2 9">Belongs to the major facilitator superfamily. Sugar transporter (TC 2.A.1.1) family.</text>
</comment>
<keyword evidence="12" id="KW-1185">Reference proteome</keyword>
<feature type="transmembrane region" description="Helical" evidence="10">
    <location>
        <begin position="183"/>
        <end position="202"/>
    </location>
</feature>
<proteinExistence type="inferred from homology"/>
<evidence type="ECO:0000313" key="13">
    <source>
        <dbReference type="RefSeq" id="XP_014521748.1"/>
    </source>
</evidence>
<keyword evidence="4" id="KW-0762">Sugar transport</keyword>
<dbReference type="PANTHER" id="PTHR23500:SF432">
    <property type="entry name" value="POLYOL TRANSPORTER 5-LIKE"/>
    <property type="match status" value="1"/>
</dbReference>
<dbReference type="OrthoDB" id="6339427at2759"/>
<evidence type="ECO:0000256" key="10">
    <source>
        <dbReference type="SAM" id="Phobius"/>
    </source>
</evidence>
<reference evidence="12" key="1">
    <citation type="journal article" date="2014" name="Nat. Commun.">
        <title>Genome sequence of mungbean and insights into evolution within Vigna species.</title>
        <authorList>
            <person name="Kang Y.J."/>
            <person name="Kim S.K."/>
            <person name="Kim M.Y."/>
            <person name="Lestari P."/>
            <person name="Kim K.H."/>
            <person name="Ha B.K."/>
            <person name="Jun T.H."/>
            <person name="Hwang W.J."/>
            <person name="Lee T."/>
            <person name="Lee J."/>
            <person name="Shim S."/>
            <person name="Yoon M.Y."/>
            <person name="Jang Y.E."/>
            <person name="Han K.S."/>
            <person name="Taeprayoon P."/>
            <person name="Yoon N."/>
            <person name="Somta P."/>
            <person name="Tanya P."/>
            <person name="Kim K.S."/>
            <person name="Gwag J.G."/>
            <person name="Moon J.K."/>
            <person name="Lee Y.H."/>
            <person name="Park B.S."/>
            <person name="Bombarely A."/>
            <person name="Doyle J.J."/>
            <person name="Jackson S.A."/>
            <person name="Schafleitner R."/>
            <person name="Srinives P."/>
            <person name="Varshney R.K."/>
            <person name="Lee S.H."/>
        </authorList>
    </citation>
    <scope>NUCLEOTIDE SEQUENCE [LARGE SCALE GENOMIC DNA]</scope>
    <source>
        <strain evidence="12">cv. VC1973A</strain>
    </source>
</reference>
<protein>
    <submittedName>
        <fullName evidence="13">Probable polyol transporter 6</fullName>
    </submittedName>
</protein>
<dbReference type="GO" id="GO:0016020">
    <property type="term" value="C:membrane"/>
    <property type="evidence" value="ECO:0007669"/>
    <property type="project" value="UniProtKB-SubCell"/>
</dbReference>
<dbReference type="GO" id="GO:0015293">
    <property type="term" value="F:symporter activity"/>
    <property type="evidence" value="ECO:0007669"/>
    <property type="project" value="UniProtKB-KW"/>
</dbReference>
<accession>A0A1S3VTP0</accession>
<organism evidence="12 13">
    <name type="scientific">Vigna radiata var. radiata</name>
    <name type="common">Mung bean</name>
    <name type="synonym">Phaseolus aureus</name>
    <dbReference type="NCBI Taxonomy" id="3916"/>
    <lineage>
        <taxon>Eukaryota</taxon>
        <taxon>Viridiplantae</taxon>
        <taxon>Streptophyta</taxon>
        <taxon>Embryophyta</taxon>
        <taxon>Tracheophyta</taxon>
        <taxon>Spermatophyta</taxon>
        <taxon>Magnoliopsida</taxon>
        <taxon>eudicotyledons</taxon>
        <taxon>Gunneridae</taxon>
        <taxon>Pentapetalae</taxon>
        <taxon>rosids</taxon>
        <taxon>fabids</taxon>
        <taxon>Fabales</taxon>
        <taxon>Fabaceae</taxon>
        <taxon>Papilionoideae</taxon>
        <taxon>50 kb inversion clade</taxon>
        <taxon>NPAAA clade</taxon>
        <taxon>indigoferoid/millettioid clade</taxon>
        <taxon>Phaseoleae</taxon>
        <taxon>Vigna</taxon>
    </lineage>
</organism>
<dbReference type="NCBIfam" id="TIGR00879">
    <property type="entry name" value="SP"/>
    <property type="match status" value="1"/>
</dbReference>
<dbReference type="SMR" id="A0A1S3VTP0"/>
<dbReference type="InterPro" id="IPR005829">
    <property type="entry name" value="Sugar_transporter_CS"/>
</dbReference>
<evidence type="ECO:0000256" key="2">
    <source>
        <dbReference type="ARBA" id="ARBA00010992"/>
    </source>
</evidence>
<comment type="subcellular location">
    <subcellularLocation>
        <location evidence="1">Membrane</location>
        <topology evidence="1">Multi-pass membrane protein</topology>
    </subcellularLocation>
</comment>
<reference evidence="13" key="2">
    <citation type="submission" date="2025-08" db="UniProtKB">
        <authorList>
            <consortium name="RefSeq"/>
        </authorList>
    </citation>
    <scope>IDENTIFICATION</scope>
    <source>
        <tissue evidence="13">Leaf</tissue>
    </source>
</reference>
<dbReference type="SUPFAM" id="SSF103473">
    <property type="entry name" value="MFS general substrate transporter"/>
    <property type="match status" value="1"/>
</dbReference>
<dbReference type="RefSeq" id="XP_014521748.1">
    <property type="nucleotide sequence ID" value="XM_014666262.2"/>
</dbReference>
<evidence type="ECO:0000256" key="7">
    <source>
        <dbReference type="ARBA" id="ARBA00022989"/>
    </source>
</evidence>
<dbReference type="InterPro" id="IPR036259">
    <property type="entry name" value="MFS_trans_sf"/>
</dbReference>
<dbReference type="InterPro" id="IPR005828">
    <property type="entry name" value="MFS_sugar_transport-like"/>
</dbReference>
<dbReference type="GO" id="GO:0015144">
    <property type="term" value="F:carbohydrate transmembrane transporter activity"/>
    <property type="evidence" value="ECO:0007669"/>
    <property type="project" value="InterPro"/>
</dbReference>
<feature type="transmembrane region" description="Helical" evidence="10">
    <location>
        <begin position="420"/>
        <end position="442"/>
    </location>
</feature>
<feature type="transmembrane region" description="Helical" evidence="10">
    <location>
        <begin position="489"/>
        <end position="511"/>
    </location>
</feature>
<dbReference type="STRING" id="3916.A0A1S3VTP0"/>
<evidence type="ECO:0000256" key="4">
    <source>
        <dbReference type="ARBA" id="ARBA00022597"/>
    </source>
</evidence>
<dbReference type="PROSITE" id="PS50850">
    <property type="entry name" value="MFS"/>
    <property type="match status" value="1"/>
</dbReference>
<gene>
    <name evidence="13" type="primary">LOC106778287</name>
</gene>
<feature type="transmembrane region" description="Helical" evidence="10">
    <location>
        <begin position="390"/>
        <end position="414"/>
    </location>
</feature>
<dbReference type="PROSITE" id="PS00216">
    <property type="entry name" value="SUGAR_TRANSPORT_1"/>
    <property type="match status" value="2"/>
</dbReference>
<keyword evidence="3 9" id="KW-0813">Transport</keyword>
<keyword evidence="5 10" id="KW-0812">Transmembrane</keyword>
<feature type="domain" description="Major facilitator superfamily (MFS) profile" evidence="11">
    <location>
        <begin position="61"/>
        <end position="515"/>
    </location>
</feature>
<evidence type="ECO:0000256" key="1">
    <source>
        <dbReference type="ARBA" id="ARBA00004141"/>
    </source>
</evidence>
<dbReference type="AlphaFoldDB" id="A0A1S3VTP0"/>
<dbReference type="KEGG" id="vra:106778287"/>
<keyword evidence="6" id="KW-0769">Symport</keyword>
<feature type="transmembrane region" description="Helical" evidence="10">
    <location>
        <begin position="214"/>
        <end position="237"/>
    </location>
</feature>
<dbReference type="InterPro" id="IPR020846">
    <property type="entry name" value="MFS_dom"/>
</dbReference>
<name>A0A1S3VTP0_VIGRR</name>
<dbReference type="Pfam" id="PF00083">
    <property type="entry name" value="Sugar_tr"/>
    <property type="match status" value="1"/>
</dbReference>
<feature type="transmembrane region" description="Helical" evidence="10">
    <location>
        <begin position="92"/>
        <end position="114"/>
    </location>
</feature>
<dbReference type="InterPro" id="IPR045262">
    <property type="entry name" value="STP/PLT_plant"/>
</dbReference>
<evidence type="ECO:0000259" key="11">
    <source>
        <dbReference type="PROSITE" id="PS50850"/>
    </source>
</evidence>
<evidence type="ECO:0000256" key="5">
    <source>
        <dbReference type="ARBA" id="ARBA00022692"/>
    </source>
</evidence>
<dbReference type="Gene3D" id="1.20.1250.20">
    <property type="entry name" value="MFS general substrate transporter like domains"/>
    <property type="match status" value="1"/>
</dbReference>
<dbReference type="Gramene" id="Vradi01g04080.1">
    <property type="protein sequence ID" value="Vradi01g04080.1"/>
    <property type="gene ID" value="Vradi01g04080"/>
</dbReference>
<keyword evidence="8 10" id="KW-0472">Membrane</keyword>
<dbReference type="PANTHER" id="PTHR23500">
    <property type="entry name" value="SOLUTE CARRIER FAMILY 2, FACILITATED GLUCOSE TRANSPORTER"/>
    <property type="match status" value="1"/>
</dbReference>
<evidence type="ECO:0000256" key="9">
    <source>
        <dbReference type="RuleBase" id="RU003346"/>
    </source>
</evidence>
<evidence type="ECO:0000256" key="6">
    <source>
        <dbReference type="ARBA" id="ARBA00022847"/>
    </source>
</evidence>
<feature type="transmembrane region" description="Helical" evidence="10">
    <location>
        <begin position="156"/>
        <end position="174"/>
    </location>
</feature>
<dbReference type="GeneID" id="106778287"/>
<feature type="transmembrane region" description="Helical" evidence="10">
    <location>
        <begin position="57"/>
        <end position="86"/>
    </location>
</feature>
<sequence length="533" mass="57496">MEDNSAEEHHYYYPLPVSAPKFDPNLSDADKGGTCAEENNLHNKPSTSQGNSGINKYALGGAILASTNSILLGYDIGVMSGAALFIRQDLKITSVQVEILVGCLNVCSLIGSLASGKTSDWIGRRYTIMIAATTFLIGAILMGLAPSFLFLMAGRIVAGIGVGYSLMISPVYVAELSPALTRGLLTSLPEVFISVGILLGYVSNYAFSSLPNDINWRIMLGVAVFPAFAVALGVLAMPESPRWLVVKGRYEEAKQVLIRTSENKGEAELRLAEIQEAASASIRNKDKGCSSSNSPNNSGTWHGQGVWKELLITPTRPVFRILVAAIGVNFFMQASGNDAVIYYSPEVFKEAGIVNEKQLVGVTIIMGITKTCFVLISAMFMDRFGRRPMLMLGSCGMAMSLFLLGFGCTFLKLYGDTHDGLVIALCVVAVCATVSFFSIGLGPTTWVYSSEIFPLRLRAQGSSLAISVNRVVSGIVSMTFLSVSEAITFGGMFFVLGGVMVCATFFFYYFLPETKGKNLEEIEALFEDQTRLV</sequence>
<feature type="transmembrane region" description="Helical" evidence="10">
    <location>
        <begin position="359"/>
        <end position="378"/>
    </location>
</feature>